<sequence length="73" mass="8276">MFEILLDEVFKKIVGYIPIPEHDLRKVAKAEQKNTLKQVIELEAKLRAMYPDGSSFSLMTLLLQALQKEAEGG</sequence>
<accession>A0A0F8YZG4</accession>
<dbReference type="EMBL" id="LAZR01063470">
    <property type="protein sequence ID" value="KKK59459.1"/>
    <property type="molecule type" value="Genomic_DNA"/>
</dbReference>
<reference evidence="1" key="1">
    <citation type="journal article" date="2015" name="Nature">
        <title>Complex archaea that bridge the gap between prokaryotes and eukaryotes.</title>
        <authorList>
            <person name="Spang A."/>
            <person name="Saw J.H."/>
            <person name="Jorgensen S.L."/>
            <person name="Zaremba-Niedzwiedzka K."/>
            <person name="Martijn J."/>
            <person name="Lind A.E."/>
            <person name="van Eijk R."/>
            <person name="Schleper C."/>
            <person name="Guy L."/>
            <person name="Ettema T.J."/>
        </authorList>
    </citation>
    <scope>NUCLEOTIDE SEQUENCE</scope>
</reference>
<dbReference type="AlphaFoldDB" id="A0A0F8YZG4"/>
<gene>
    <name evidence="1" type="ORF">LCGC14_3034190</name>
</gene>
<name>A0A0F8YZG4_9ZZZZ</name>
<organism evidence="1">
    <name type="scientific">marine sediment metagenome</name>
    <dbReference type="NCBI Taxonomy" id="412755"/>
    <lineage>
        <taxon>unclassified sequences</taxon>
        <taxon>metagenomes</taxon>
        <taxon>ecological metagenomes</taxon>
    </lineage>
</organism>
<proteinExistence type="predicted"/>
<evidence type="ECO:0000313" key="1">
    <source>
        <dbReference type="EMBL" id="KKK59459.1"/>
    </source>
</evidence>
<protein>
    <submittedName>
        <fullName evidence="1">Uncharacterized protein</fullName>
    </submittedName>
</protein>
<comment type="caution">
    <text evidence="1">The sequence shown here is derived from an EMBL/GenBank/DDBJ whole genome shotgun (WGS) entry which is preliminary data.</text>
</comment>